<dbReference type="InterPro" id="IPR000305">
    <property type="entry name" value="GIY-YIG_endonuc"/>
</dbReference>
<keyword evidence="4" id="KW-1185">Reference proteome</keyword>
<dbReference type="Gene3D" id="3.40.1440.10">
    <property type="entry name" value="GIY-YIG endonuclease"/>
    <property type="match status" value="1"/>
</dbReference>
<dbReference type="Proteomes" id="UP001589628">
    <property type="component" value="Unassembled WGS sequence"/>
</dbReference>
<protein>
    <submittedName>
        <fullName evidence="3">GIY-YIG nuclease family protein</fullName>
    </submittedName>
</protein>
<proteinExistence type="inferred from homology"/>
<evidence type="ECO:0000259" key="2">
    <source>
        <dbReference type="PROSITE" id="PS50164"/>
    </source>
</evidence>
<dbReference type="PANTHER" id="PTHR34477:SF1">
    <property type="entry name" value="UPF0213 PROTEIN YHBQ"/>
    <property type="match status" value="1"/>
</dbReference>
<comment type="caution">
    <text evidence="3">The sequence shown here is derived from an EMBL/GenBank/DDBJ whole genome shotgun (WGS) entry which is preliminary data.</text>
</comment>
<organism evidence="3 4">
    <name type="scientific">Balneatrix alpica</name>
    <dbReference type="NCBI Taxonomy" id="75684"/>
    <lineage>
        <taxon>Bacteria</taxon>
        <taxon>Pseudomonadati</taxon>
        <taxon>Pseudomonadota</taxon>
        <taxon>Gammaproteobacteria</taxon>
        <taxon>Oceanospirillales</taxon>
        <taxon>Balneatrichaceae</taxon>
        <taxon>Balneatrix</taxon>
    </lineage>
</organism>
<reference evidence="3 4" key="1">
    <citation type="submission" date="2024-09" db="EMBL/GenBank/DDBJ databases">
        <authorList>
            <person name="Sun Q."/>
            <person name="Mori K."/>
        </authorList>
    </citation>
    <scope>NUCLEOTIDE SEQUENCE [LARGE SCALE GENOMIC DNA]</scope>
    <source>
        <strain evidence="3 4">ATCC 51285</strain>
    </source>
</reference>
<dbReference type="RefSeq" id="WP_081414422.1">
    <property type="nucleotide sequence ID" value="NZ_JBHLZN010000001.1"/>
</dbReference>
<dbReference type="CDD" id="cd10456">
    <property type="entry name" value="GIY-YIG_UPF0213"/>
    <property type="match status" value="1"/>
</dbReference>
<dbReference type="Pfam" id="PF01541">
    <property type="entry name" value="GIY-YIG"/>
    <property type="match status" value="1"/>
</dbReference>
<sequence length="101" mass="11895">MTTETWWLYIIEASDGSLYTGITNHLLRRWRAHCQGKGAKFFRGRQPLQLHYLECHADRASASRREYQLKQLKRAAKQELIAHWQQQLQCASHPADKFSLL</sequence>
<dbReference type="SUPFAM" id="SSF82771">
    <property type="entry name" value="GIY-YIG endonuclease"/>
    <property type="match status" value="1"/>
</dbReference>
<dbReference type="PROSITE" id="PS50164">
    <property type="entry name" value="GIY_YIG"/>
    <property type="match status" value="1"/>
</dbReference>
<dbReference type="EMBL" id="JBHLZN010000001">
    <property type="protein sequence ID" value="MFB9885215.1"/>
    <property type="molecule type" value="Genomic_DNA"/>
</dbReference>
<evidence type="ECO:0000313" key="3">
    <source>
        <dbReference type="EMBL" id="MFB9885215.1"/>
    </source>
</evidence>
<dbReference type="InterPro" id="IPR035901">
    <property type="entry name" value="GIY-YIG_endonuc_sf"/>
</dbReference>
<feature type="domain" description="GIY-YIG" evidence="2">
    <location>
        <begin position="4"/>
        <end position="79"/>
    </location>
</feature>
<name>A0ABV5Z7F3_9GAMM</name>
<evidence type="ECO:0000313" key="4">
    <source>
        <dbReference type="Proteomes" id="UP001589628"/>
    </source>
</evidence>
<dbReference type="PANTHER" id="PTHR34477">
    <property type="entry name" value="UPF0213 PROTEIN YHBQ"/>
    <property type="match status" value="1"/>
</dbReference>
<accession>A0ABV5Z7F3</accession>
<gene>
    <name evidence="3" type="ORF">ACFFLH_02150</name>
</gene>
<evidence type="ECO:0000256" key="1">
    <source>
        <dbReference type="ARBA" id="ARBA00007435"/>
    </source>
</evidence>
<dbReference type="InterPro" id="IPR050190">
    <property type="entry name" value="UPF0213_domain"/>
</dbReference>
<comment type="similarity">
    <text evidence="1">Belongs to the UPF0213 family.</text>
</comment>